<accession>A0A392QQH4</accession>
<keyword evidence="1" id="KW-0808">Transferase</keyword>
<name>A0A392QQH4_9FABA</name>
<dbReference type="AlphaFoldDB" id="A0A392QQH4"/>
<dbReference type="Proteomes" id="UP000265520">
    <property type="component" value="Unassembled WGS sequence"/>
</dbReference>
<keyword evidence="1" id="KW-0695">RNA-directed DNA polymerase</keyword>
<proteinExistence type="predicted"/>
<evidence type="ECO:0000313" key="2">
    <source>
        <dbReference type="Proteomes" id="UP000265520"/>
    </source>
</evidence>
<feature type="non-terminal residue" evidence="1">
    <location>
        <position position="56"/>
    </location>
</feature>
<organism evidence="1 2">
    <name type="scientific">Trifolium medium</name>
    <dbReference type="NCBI Taxonomy" id="97028"/>
    <lineage>
        <taxon>Eukaryota</taxon>
        <taxon>Viridiplantae</taxon>
        <taxon>Streptophyta</taxon>
        <taxon>Embryophyta</taxon>
        <taxon>Tracheophyta</taxon>
        <taxon>Spermatophyta</taxon>
        <taxon>Magnoliopsida</taxon>
        <taxon>eudicotyledons</taxon>
        <taxon>Gunneridae</taxon>
        <taxon>Pentapetalae</taxon>
        <taxon>rosids</taxon>
        <taxon>fabids</taxon>
        <taxon>Fabales</taxon>
        <taxon>Fabaceae</taxon>
        <taxon>Papilionoideae</taxon>
        <taxon>50 kb inversion clade</taxon>
        <taxon>NPAAA clade</taxon>
        <taxon>Hologalegina</taxon>
        <taxon>IRL clade</taxon>
        <taxon>Trifolieae</taxon>
        <taxon>Trifolium</taxon>
    </lineage>
</organism>
<dbReference type="GO" id="GO:0003964">
    <property type="term" value="F:RNA-directed DNA polymerase activity"/>
    <property type="evidence" value="ECO:0007669"/>
    <property type="project" value="UniProtKB-KW"/>
</dbReference>
<evidence type="ECO:0000313" key="1">
    <source>
        <dbReference type="EMBL" id="MCI26219.1"/>
    </source>
</evidence>
<protein>
    <submittedName>
        <fullName evidence="1">RNA-directed DNA polymerase (Reverse transcriptase)</fullName>
    </submittedName>
</protein>
<dbReference type="EMBL" id="LXQA010151927">
    <property type="protein sequence ID" value="MCI26219.1"/>
    <property type="molecule type" value="Genomic_DNA"/>
</dbReference>
<comment type="caution">
    <text evidence="1">The sequence shown here is derived from an EMBL/GenBank/DDBJ whole genome shotgun (WGS) entry which is preliminary data.</text>
</comment>
<reference evidence="1 2" key="1">
    <citation type="journal article" date="2018" name="Front. Plant Sci.">
        <title>Red Clover (Trifolium pratense) and Zigzag Clover (T. medium) - A Picture of Genomic Similarities and Differences.</title>
        <authorList>
            <person name="Dluhosova J."/>
            <person name="Istvanek J."/>
            <person name="Nedelnik J."/>
            <person name="Repkova J."/>
        </authorList>
    </citation>
    <scope>NUCLEOTIDE SEQUENCE [LARGE SCALE GENOMIC DNA]</scope>
    <source>
        <strain evidence="2">cv. 10/8</strain>
        <tissue evidence="1">Leaf</tissue>
    </source>
</reference>
<keyword evidence="2" id="KW-1185">Reference proteome</keyword>
<keyword evidence="1" id="KW-0548">Nucleotidyltransferase</keyword>
<sequence length="56" mass="6150">MITNLLGFGARSIPFSYLRCPIFVGKPKVIHFKAIADRIKVKLAAWNGVGLSAIIH</sequence>